<dbReference type="HOGENOM" id="CLU_2823509_0_0_9"/>
<reference evidence="1 2" key="1">
    <citation type="submission" date="2007-08" db="EMBL/GenBank/DDBJ databases">
        <title>Draft genome sequence of Clostridium leptum (DSM 753).</title>
        <authorList>
            <person name="Sudarsanam P."/>
            <person name="Ley R."/>
            <person name="Guruge J."/>
            <person name="Turnbaugh P.J."/>
            <person name="Mahowald M."/>
            <person name="Liep D."/>
            <person name="Gordon J."/>
        </authorList>
    </citation>
    <scope>NUCLEOTIDE SEQUENCE [LARGE SCALE GENOMIC DNA]</scope>
    <source>
        <strain evidence="1 2">DSM 753</strain>
    </source>
</reference>
<gene>
    <name evidence="1" type="ORF">CLOLEP_00293</name>
</gene>
<reference evidence="1 2" key="2">
    <citation type="submission" date="2007-08" db="EMBL/GenBank/DDBJ databases">
        <authorList>
            <person name="Fulton L."/>
            <person name="Clifton S."/>
            <person name="Fulton B."/>
            <person name="Xu J."/>
            <person name="Minx P."/>
            <person name="Pepin K.H."/>
            <person name="Johnson M."/>
            <person name="Thiruvilangam P."/>
            <person name="Bhonagiri V."/>
            <person name="Nash W.E."/>
            <person name="Wang C."/>
            <person name="Mardis E.R."/>
            <person name="Wilson R.K."/>
        </authorList>
    </citation>
    <scope>NUCLEOTIDE SEQUENCE [LARGE SCALE GENOMIC DNA]</scope>
    <source>
        <strain evidence="1 2">DSM 753</strain>
    </source>
</reference>
<comment type="caution">
    <text evidence="1">The sequence shown here is derived from an EMBL/GenBank/DDBJ whole genome shotgun (WGS) entry which is preliminary data.</text>
</comment>
<name>A7VP17_9FIRM</name>
<proteinExistence type="predicted"/>
<dbReference type="EMBL" id="ABCB02000011">
    <property type="protein sequence ID" value="EDO62897.1"/>
    <property type="molecule type" value="Genomic_DNA"/>
</dbReference>
<protein>
    <submittedName>
        <fullName evidence="1">Uncharacterized protein</fullName>
    </submittedName>
</protein>
<evidence type="ECO:0000313" key="1">
    <source>
        <dbReference type="EMBL" id="EDO62897.1"/>
    </source>
</evidence>
<evidence type="ECO:0000313" key="2">
    <source>
        <dbReference type="Proteomes" id="UP000003490"/>
    </source>
</evidence>
<sequence length="66" mass="7428">MRFPFALSEISWNSLLEAPKTDHKKHRPGKTLFQTVLFCVIRRSDAVSAAGVCCRAWIKKKARAGP</sequence>
<dbReference type="Proteomes" id="UP000003490">
    <property type="component" value="Unassembled WGS sequence"/>
</dbReference>
<accession>A7VP17</accession>
<organism evidence="1 2">
    <name type="scientific">[Clostridium] leptum DSM 753</name>
    <dbReference type="NCBI Taxonomy" id="428125"/>
    <lineage>
        <taxon>Bacteria</taxon>
        <taxon>Bacillati</taxon>
        <taxon>Bacillota</taxon>
        <taxon>Clostridia</taxon>
        <taxon>Eubacteriales</taxon>
        <taxon>Oscillospiraceae</taxon>
        <taxon>Oscillospiraceae incertae sedis</taxon>
    </lineage>
</organism>
<dbReference type="AlphaFoldDB" id="A7VP17"/>